<dbReference type="AlphaFoldDB" id="A0A5N6KCQ1"/>
<comment type="caution">
    <text evidence="1">The sequence shown here is derived from an EMBL/GenBank/DDBJ whole genome shotgun (WGS) entry which is preliminary data.</text>
</comment>
<evidence type="ECO:0000313" key="2">
    <source>
        <dbReference type="Proteomes" id="UP000326757"/>
    </source>
</evidence>
<dbReference type="EMBL" id="VIGI01000004">
    <property type="protein sequence ID" value="KAB8301177.1"/>
    <property type="molecule type" value="Genomic_DNA"/>
</dbReference>
<reference evidence="1 2" key="1">
    <citation type="submission" date="2019-06" db="EMBL/GenBank/DDBJ databases">
        <title>Genome Sequence of the Brown Rot Fungal Pathogen Monilinia laxa.</title>
        <authorList>
            <person name="De Miccolis Angelini R.M."/>
            <person name="Landi L."/>
            <person name="Abate D."/>
            <person name="Pollastro S."/>
            <person name="Romanazzi G."/>
            <person name="Faretra F."/>
        </authorList>
    </citation>
    <scope>NUCLEOTIDE SEQUENCE [LARGE SCALE GENOMIC DNA]</scope>
    <source>
        <strain evidence="1 2">Mlax316</strain>
    </source>
</reference>
<gene>
    <name evidence="1" type="ORF">EYC80_003072</name>
</gene>
<proteinExistence type="predicted"/>
<dbReference type="Proteomes" id="UP000326757">
    <property type="component" value="Unassembled WGS sequence"/>
</dbReference>
<name>A0A5N6KCQ1_MONLA</name>
<protein>
    <submittedName>
        <fullName evidence="1">Uncharacterized protein</fullName>
    </submittedName>
</protein>
<accession>A0A5N6KCQ1</accession>
<organism evidence="1 2">
    <name type="scientific">Monilinia laxa</name>
    <name type="common">Brown rot fungus</name>
    <name type="synonym">Sclerotinia laxa</name>
    <dbReference type="NCBI Taxonomy" id="61186"/>
    <lineage>
        <taxon>Eukaryota</taxon>
        <taxon>Fungi</taxon>
        <taxon>Dikarya</taxon>
        <taxon>Ascomycota</taxon>
        <taxon>Pezizomycotina</taxon>
        <taxon>Leotiomycetes</taxon>
        <taxon>Helotiales</taxon>
        <taxon>Sclerotiniaceae</taxon>
        <taxon>Monilinia</taxon>
    </lineage>
</organism>
<evidence type="ECO:0000313" key="1">
    <source>
        <dbReference type="EMBL" id="KAB8301177.1"/>
    </source>
</evidence>
<sequence length="78" mass="8839">MDITSLQVFTVPQRLFNLLLSISIFLGVRQNCVNSARSISPSKFDVLSWLKTITITFTTPWLASTFVDKFTSIILKDL</sequence>
<keyword evidence="2" id="KW-1185">Reference proteome</keyword>